<dbReference type="EMBL" id="JBHSKF010000002">
    <property type="protein sequence ID" value="MFC5286327.1"/>
    <property type="molecule type" value="Genomic_DNA"/>
</dbReference>
<evidence type="ECO:0000259" key="3">
    <source>
        <dbReference type="PROSITE" id="PS50977"/>
    </source>
</evidence>
<organism evidence="4 5">
    <name type="scientific">Actinokineospora guangxiensis</name>
    <dbReference type="NCBI Taxonomy" id="1490288"/>
    <lineage>
        <taxon>Bacteria</taxon>
        <taxon>Bacillati</taxon>
        <taxon>Actinomycetota</taxon>
        <taxon>Actinomycetes</taxon>
        <taxon>Pseudonocardiales</taxon>
        <taxon>Pseudonocardiaceae</taxon>
        <taxon>Actinokineospora</taxon>
    </lineage>
</organism>
<evidence type="ECO:0000313" key="5">
    <source>
        <dbReference type="Proteomes" id="UP001596157"/>
    </source>
</evidence>
<dbReference type="PROSITE" id="PS50977">
    <property type="entry name" value="HTH_TETR_2"/>
    <property type="match status" value="1"/>
</dbReference>
<comment type="caution">
    <text evidence="4">The sequence shown here is derived from an EMBL/GenBank/DDBJ whole genome shotgun (WGS) entry which is preliminary data.</text>
</comment>
<keyword evidence="5" id="KW-1185">Reference proteome</keyword>
<evidence type="ECO:0000256" key="1">
    <source>
        <dbReference type="ARBA" id="ARBA00023125"/>
    </source>
</evidence>
<protein>
    <submittedName>
        <fullName evidence="4">TetR/AcrR family transcriptional regulator</fullName>
    </submittedName>
</protein>
<sequence>MASKQDWLTEGMAVLVQRGEHALTIEELCTGLGLTKGSFYHHFKGMSAYKAALLAQFEAEWTTRFIDLAENYTDLSAREKLVRLLDVVEATGSPEPEVTIRVWAQRDPQARTALDQVDAARTAYARTLLMEAGLTPDDADRRARTLSLLVIGADFAVPRPSPAELRALLQHVIDEEPACAG</sequence>
<keyword evidence="1 2" id="KW-0238">DNA-binding</keyword>
<dbReference type="Gene3D" id="1.10.357.10">
    <property type="entry name" value="Tetracycline Repressor, domain 2"/>
    <property type="match status" value="1"/>
</dbReference>
<dbReference type="Pfam" id="PF00440">
    <property type="entry name" value="TetR_N"/>
    <property type="match status" value="1"/>
</dbReference>
<name>A0ABW0EH87_9PSEU</name>
<feature type="DNA-binding region" description="H-T-H motif" evidence="2">
    <location>
        <begin position="24"/>
        <end position="43"/>
    </location>
</feature>
<reference evidence="5" key="1">
    <citation type="journal article" date="2019" name="Int. J. Syst. Evol. Microbiol.">
        <title>The Global Catalogue of Microorganisms (GCM) 10K type strain sequencing project: providing services to taxonomists for standard genome sequencing and annotation.</title>
        <authorList>
            <consortium name="The Broad Institute Genomics Platform"/>
            <consortium name="The Broad Institute Genome Sequencing Center for Infectious Disease"/>
            <person name="Wu L."/>
            <person name="Ma J."/>
        </authorList>
    </citation>
    <scope>NUCLEOTIDE SEQUENCE [LARGE SCALE GENOMIC DNA]</scope>
    <source>
        <strain evidence="5">CCUG 59778</strain>
    </source>
</reference>
<evidence type="ECO:0000256" key="2">
    <source>
        <dbReference type="PROSITE-ProRule" id="PRU00335"/>
    </source>
</evidence>
<dbReference type="Proteomes" id="UP001596157">
    <property type="component" value="Unassembled WGS sequence"/>
</dbReference>
<gene>
    <name evidence="4" type="ORF">ACFPM7_04630</name>
</gene>
<dbReference type="SUPFAM" id="SSF46689">
    <property type="entry name" value="Homeodomain-like"/>
    <property type="match status" value="1"/>
</dbReference>
<dbReference type="RefSeq" id="WP_378244164.1">
    <property type="nucleotide sequence ID" value="NZ_JBHSKF010000002.1"/>
</dbReference>
<dbReference type="InterPro" id="IPR001647">
    <property type="entry name" value="HTH_TetR"/>
</dbReference>
<feature type="domain" description="HTH tetR-type" evidence="3">
    <location>
        <begin position="1"/>
        <end position="61"/>
    </location>
</feature>
<proteinExistence type="predicted"/>
<evidence type="ECO:0000313" key="4">
    <source>
        <dbReference type="EMBL" id="MFC5286327.1"/>
    </source>
</evidence>
<dbReference type="InterPro" id="IPR009057">
    <property type="entry name" value="Homeodomain-like_sf"/>
</dbReference>
<accession>A0ABW0EH87</accession>